<name>A0A177CUG9_9PLEO</name>
<dbReference type="Pfam" id="PF00024">
    <property type="entry name" value="PAN_1"/>
    <property type="match status" value="1"/>
</dbReference>
<evidence type="ECO:0000259" key="3">
    <source>
        <dbReference type="PROSITE" id="PS50948"/>
    </source>
</evidence>
<feature type="signal peptide" evidence="2">
    <location>
        <begin position="1"/>
        <end position="17"/>
    </location>
</feature>
<feature type="chain" id="PRO_5008058602" description="Apple domain-containing protein" evidence="2">
    <location>
        <begin position="18"/>
        <end position="287"/>
    </location>
</feature>
<dbReference type="InParanoid" id="A0A177CUG9"/>
<dbReference type="STRING" id="1460663.A0A177CUG9"/>
<dbReference type="PROSITE" id="PS50948">
    <property type="entry name" value="PAN"/>
    <property type="match status" value="1"/>
</dbReference>
<evidence type="ECO:0000313" key="4">
    <source>
        <dbReference type="EMBL" id="OAG10658.1"/>
    </source>
</evidence>
<dbReference type="Gene3D" id="3.50.4.10">
    <property type="entry name" value="Hepatocyte Growth Factor"/>
    <property type="match status" value="1"/>
</dbReference>
<evidence type="ECO:0000256" key="1">
    <source>
        <dbReference type="SAM" id="MobiDB-lite"/>
    </source>
</evidence>
<feature type="compositionally biased region" description="Low complexity" evidence="1">
    <location>
        <begin position="89"/>
        <end position="103"/>
    </location>
</feature>
<evidence type="ECO:0000313" key="5">
    <source>
        <dbReference type="Proteomes" id="UP000077069"/>
    </source>
</evidence>
<dbReference type="RefSeq" id="XP_018041023.1">
    <property type="nucleotide sequence ID" value="XM_018184625.1"/>
</dbReference>
<reference evidence="4 5" key="1">
    <citation type="submission" date="2016-05" db="EMBL/GenBank/DDBJ databases">
        <title>Comparative analysis of secretome profiles of manganese(II)-oxidizing ascomycete fungi.</title>
        <authorList>
            <consortium name="DOE Joint Genome Institute"/>
            <person name="Zeiner C.A."/>
            <person name="Purvine S.O."/>
            <person name="Zink E.M."/>
            <person name="Wu S."/>
            <person name="Pasa-Tolic L."/>
            <person name="Chaput D.L."/>
            <person name="Haridas S."/>
            <person name="Grigoriev I.V."/>
            <person name="Santelli C.M."/>
            <person name="Hansel C.M."/>
        </authorList>
    </citation>
    <scope>NUCLEOTIDE SEQUENCE [LARGE SCALE GENOMIC DNA]</scope>
    <source>
        <strain evidence="4 5">AP3s5-JAC2a</strain>
    </source>
</reference>
<sequence length="287" mass="29424">MKTSLFLGAALAAGVNALAIEARQRPRPTSTQAGIPDVSQCGLDSFVGHTSEALLLCSSLLKGGTATETATVTAGTTTTIKTTVIITLYPPTTSSSGPGRPTTTPKPPTSTPKPPTSTPKPPTTSNKPTTTVPTASPTPTPSAGCGIVGYTKDTAAYYFDSSGTKNTFAACSAACKADSQCKSFGYGEANCMLFTVDATSNTNYNPTSPYTFYDVSCPSELPVRKRQVQISVGLGISSLSSACSCLITAGPGAITKTTSVTITSKFTATQTLTRTVSLLPGDDGRFI</sequence>
<dbReference type="InterPro" id="IPR003609">
    <property type="entry name" value="Pan_app"/>
</dbReference>
<dbReference type="GeneID" id="28768111"/>
<dbReference type="AlphaFoldDB" id="A0A177CUG9"/>
<accession>A0A177CUG9</accession>
<dbReference type="OrthoDB" id="3556996at2759"/>
<protein>
    <recommendedName>
        <fullName evidence="3">Apple domain-containing protein</fullName>
    </recommendedName>
</protein>
<feature type="compositionally biased region" description="Low complexity" evidence="1">
    <location>
        <begin position="123"/>
        <end position="140"/>
    </location>
</feature>
<proteinExistence type="predicted"/>
<organism evidence="4 5">
    <name type="scientific">Paraphaeosphaeria sporulosa</name>
    <dbReference type="NCBI Taxonomy" id="1460663"/>
    <lineage>
        <taxon>Eukaryota</taxon>
        <taxon>Fungi</taxon>
        <taxon>Dikarya</taxon>
        <taxon>Ascomycota</taxon>
        <taxon>Pezizomycotina</taxon>
        <taxon>Dothideomycetes</taxon>
        <taxon>Pleosporomycetidae</taxon>
        <taxon>Pleosporales</taxon>
        <taxon>Massarineae</taxon>
        <taxon>Didymosphaeriaceae</taxon>
        <taxon>Paraphaeosphaeria</taxon>
    </lineage>
</organism>
<dbReference type="Proteomes" id="UP000077069">
    <property type="component" value="Unassembled WGS sequence"/>
</dbReference>
<keyword evidence="2" id="KW-0732">Signal</keyword>
<keyword evidence="5" id="KW-1185">Reference proteome</keyword>
<feature type="region of interest" description="Disordered" evidence="1">
    <location>
        <begin position="89"/>
        <end position="140"/>
    </location>
</feature>
<feature type="compositionally biased region" description="Pro residues" evidence="1">
    <location>
        <begin position="104"/>
        <end position="122"/>
    </location>
</feature>
<dbReference type="EMBL" id="KV441549">
    <property type="protein sequence ID" value="OAG10658.1"/>
    <property type="molecule type" value="Genomic_DNA"/>
</dbReference>
<gene>
    <name evidence="4" type="ORF">CC84DRAFT_1256449</name>
</gene>
<feature type="domain" description="Apple" evidence="3">
    <location>
        <begin position="145"/>
        <end position="217"/>
    </location>
</feature>
<evidence type="ECO:0000256" key="2">
    <source>
        <dbReference type="SAM" id="SignalP"/>
    </source>
</evidence>